<feature type="transmembrane region" description="Helical" evidence="1">
    <location>
        <begin position="6"/>
        <end position="27"/>
    </location>
</feature>
<keyword evidence="3" id="KW-1185">Reference proteome</keyword>
<evidence type="ECO:0000256" key="1">
    <source>
        <dbReference type="SAM" id="Phobius"/>
    </source>
</evidence>
<keyword evidence="1" id="KW-0472">Membrane</keyword>
<accession>A0ABV4Y7Y6</accession>
<evidence type="ECO:0000313" key="3">
    <source>
        <dbReference type="Proteomes" id="UP001576776"/>
    </source>
</evidence>
<keyword evidence="1" id="KW-1133">Transmembrane helix</keyword>
<proteinExistence type="predicted"/>
<organism evidence="2 3">
    <name type="scientific">Floridaenema fluviatile BLCC-F154</name>
    <dbReference type="NCBI Taxonomy" id="3153640"/>
    <lineage>
        <taxon>Bacteria</taxon>
        <taxon>Bacillati</taxon>
        <taxon>Cyanobacteriota</taxon>
        <taxon>Cyanophyceae</taxon>
        <taxon>Oscillatoriophycideae</taxon>
        <taxon>Aerosakkonematales</taxon>
        <taxon>Aerosakkonemataceae</taxon>
        <taxon>Floridanema</taxon>
        <taxon>Floridanema fluviatile</taxon>
    </lineage>
</organism>
<sequence length="258" mass="30544">MNAAVIVAIISGLVALASAILSLYGVWLQERQKHRLIALQHQLEQERQKYNKEQLVRELMSKYREPLLRAAFDLQSRIYNIVEICFLENYYTEGTPLEKEYACENTLYVIAEYLGWVEIMRREVQFLDLGDVSENRKFVDLIDRITQTFLEGRLEEIFRIFRGEQRAIGEIMMNSLSVNSNSPSRECIGYANFVYKQKDPNFSRWFDKLRQDIEILANNPGKYYQRLIKLQHALVDLIDFLDPDYVRFPKKNRSKINR</sequence>
<name>A0ABV4Y7Y6_9CYAN</name>
<dbReference type="EMBL" id="JBHFNS010000018">
    <property type="protein sequence ID" value="MFB2934379.1"/>
    <property type="molecule type" value="Genomic_DNA"/>
</dbReference>
<protein>
    <submittedName>
        <fullName evidence="2">Uncharacterized protein</fullName>
    </submittedName>
</protein>
<keyword evidence="1" id="KW-0812">Transmembrane</keyword>
<dbReference type="RefSeq" id="WP_413255903.1">
    <property type="nucleotide sequence ID" value="NZ_JBHFNS010000018.1"/>
</dbReference>
<gene>
    <name evidence="2" type="ORF">ACE1B6_03795</name>
</gene>
<dbReference type="Proteomes" id="UP001576776">
    <property type="component" value="Unassembled WGS sequence"/>
</dbReference>
<reference evidence="2 3" key="1">
    <citation type="submission" date="2024-09" db="EMBL/GenBank/DDBJ databases">
        <title>Floridaenema gen nov. (Aerosakkonemataceae, Aerosakkonematales ord. nov., Cyanobacteria) from benthic tropical and subtropical fresh waters, with the description of four new species.</title>
        <authorList>
            <person name="Moretto J.A."/>
            <person name="Berthold D.E."/>
            <person name="Lefler F.W."/>
            <person name="Huang I.-S."/>
            <person name="Laughinghouse H. IV."/>
        </authorList>
    </citation>
    <scope>NUCLEOTIDE SEQUENCE [LARGE SCALE GENOMIC DNA]</scope>
    <source>
        <strain evidence="2 3">BLCC-F154</strain>
    </source>
</reference>
<evidence type="ECO:0000313" key="2">
    <source>
        <dbReference type="EMBL" id="MFB2934379.1"/>
    </source>
</evidence>
<comment type="caution">
    <text evidence="2">The sequence shown here is derived from an EMBL/GenBank/DDBJ whole genome shotgun (WGS) entry which is preliminary data.</text>
</comment>